<proteinExistence type="predicted"/>
<feature type="domain" description="Piwi" evidence="1">
    <location>
        <begin position="55"/>
        <end position="198"/>
    </location>
</feature>
<dbReference type="GO" id="GO:0003676">
    <property type="term" value="F:nucleic acid binding"/>
    <property type="evidence" value="ECO:0007669"/>
    <property type="project" value="InterPro"/>
</dbReference>
<protein>
    <submittedName>
        <fullName evidence="4">Piwi domain-containing protein</fullName>
    </submittedName>
</protein>
<keyword evidence="3" id="KW-1185">Reference proteome</keyword>
<name>A0A0N4WHJ0_HAEPC</name>
<evidence type="ECO:0000313" key="2">
    <source>
        <dbReference type="EMBL" id="VDO39888.1"/>
    </source>
</evidence>
<gene>
    <name evidence="2" type="ORF">HPLM_LOCUS10348</name>
</gene>
<accession>A0A0N4WHJ0</accession>
<dbReference type="SUPFAM" id="SSF53098">
    <property type="entry name" value="Ribonuclease H-like"/>
    <property type="match status" value="1"/>
</dbReference>
<reference evidence="2 3" key="2">
    <citation type="submission" date="2018-11" db="EMBL/GenBank/DDBJ databases">
        <authorList>
            <consortium name="Pathogen Informatics"/>
        </authorList>
    </citation>
    <scope>NUCLEOTIDE SEQUENCE [LARGE SCALE GENOMIC DNA]</scope>
    <source>
        <strain evidence="2 3">MHpl1</strain>
    </source>
</reference>
<dbReference type="OrthoDB" id="445936at2759"/>
<sequence length="212" mass="24114">MIGDGVGIINAISGFTDAKNLEEPACTTLKVSSRDLRMRRKALRKYYVANNHSLPEKVFLYRDGVGDGQIHYVKDQEVTLVQKACEEVVLKENAKQPIKLAFIIVTKKVNMRIFKGAPDSKLSNPDPGTVVDTVVTRPERYDFYLVPQFVNQGTVTPVCYNLAFKLCHLYYNWQGTVRVPAPCQYAHKLAFMVAQSIHREVNEELRSKLFFL</sequence>
<dbReference type="Proteomes" id="UP000268014">
    <property type="component" value="Unassembled WGS sequence"/>
</dbReference>
<dbReference type="EMBL" id="UZAF01017271">
    <property type="protein sequence ID" value="VDO39888.1"/>
    <property type="molecule type" value="Genomic_DNA"/>
</dbReference>
<dbReference type="PROSITE" id="PS50822">
    <property type="entry name" value="PIWI"/>
    <property type="match status" value="1"/>
</dbReference>
<dbReference type="STRING" id="6290.A0A0N4WHJ0"/>
<organism evidence="4">
    <name type="scientific">Haemonchus placei</name>
    <name type="common">Barber's pole worm</name>
    <dbReference type="NCBI Taxonomy" id="6290"/>
    <lineage>
        <taxon>Eukaryota</taxon>
        <taxon>Metazoa</taxon>
        <taxon>Ecdysozoa</taxon>
        <taxon>Nematoda</taxon>
        <taxon>Chromadorea</taxon>
        <taxon>Rhabditida</taxon>
        <taxon>Rhabditina</taxon>
        <taxon>Rhabditomorpha</taxon>
        <taxon>Strongyloidea</taxon>
        <taxon>Trichostrongylidae</taxon>
        <taxon>Haemonchus</taxon>
    </lineage>
</organism>
<dbReference type="InterPro" id="IPR012337">
    <property type="entry name" value="RNaseH-like_sf"/>
</dbReference>
<dbReference type="Pfam" id="PF02171">
    <property type="entry name" value="Piwi"/>
    <property type="match status" value="1"/>
</dbReference>
<evidence type="ECO:0000259" key="1">
    <source>
        <dbReference type="PROSITE" id="PS50822"/>
    </source>
</evidence>
<evidence type="ECO:0000313" key="4">
    <source>
        <dbReference type="WBParaSite" id="HPLM_0001035601-mRNA-1"/>
    </source>
</evidence>
<dbReference type="OMA" id="CHGADEC"/>
<reference evidence="4" key="1">
    <citation type="submission" date="2017-02" db="UniProtKB">
        <authorList>
            <consortium name="WormBaseParasite"/>
        </authorList>
    </citation>
    <scope>IDENTIFICATION</scope>
</reference>
<evidence type="ECO:0000313" key="3">
    <source>
        <dbReference type="Proteomes" id="UP000268014"/>
    </source>
</evidence>
<dbReference type="Gene3D" id="3.30.420.10">
    <property type="entry name" value="Ribonuclease H-like superfamily/Ribonuclease H"/>
    <property type="match status" value="1"/>
</dbReference>
<dbReference type="InterPro" id="IPR036397">
    <property type="entry name" value="RNaseH_sf"/>
</dbReference>
<dbReference type="AlphaFoldDB" id="A0A0N4WHJ0"/>
<dbReference type="InterPro" id="IPR003165">
    <property type="entry name" value="Piwi"/>
</dbReference>
<dbReference type="PANTHER" id="PTHR22891">
    <property type="entry name" value="EUKARYOTIC TRANSLATION INITIATION FACTOR 2C"/>
    <property type="match status" value="1"/>
</dbReference>
<dbReference type="WBParaSite" id="HPLM_0001035601-mRNA-1">
    <property type="protein sequence ID" value="HPLM_0001035601-mRNA-1"/>
    <property type="gene ID" value="HPLM_0001035601"/>
</dbReference>
<dbReference type="SMART" id="SM00950">
    <property type="entry name" value="Piwi"/>
    <property type="match status" value="1"/>
</dbReference>